<dbReference type="EMBL" id="UOGH01000043">
    <property type="protein sequence ID" value="VAX27372.1"/>
    <property type="molecule type" value="Genomic_DNA"/>
</dbReference>
<proteinExistence type="predicted"/>
<reference evidence="1" key="1">
    <citation type="submission" date="2018-06" db="EMBL/GenBank/DDBJ databases">
        <authorList>
            <person name="Zhirakovskaya E."/>
        </authorList>
    </citation>
    <scope>NUCLEOTIDE SEQUENCE</scope>
</reference>
<gene>
    <name evidence="1" type="ORF">MNBD_NITROSPIRAE02-24</name>
</gene>
<protein>
    <submittedName>
        <fullName evidence="1">Uncharacterized protein</fullName>
    </submittedName>
</protein>
<organism evidence="1">
    <name type="scientific">hydrothermal vent metagenome</name>
    <dbReference type="NCBI Taxonomy" id="652676"/>
    <lineage>
        <taxon>unclassified sequences</taxon>
        <taxon>metagenomes</taxon>
        <taxon>ecological metagenomes</taxon>
    </lineage>
</organism>
<accession>A0A3B1CGL8</accession>
<sequence length="74" mass="8579">MTILPSQINDMLRLYSRFSSTESSLLDETFPPENEPEDVVDISTEAKKRQIQDQTKMEVMKKIKETGIFGQERV</sequence>
<name>A0A3B1CGL8_9ZZZZ</name>
<dbReference type="AlphaFoldDB" id="A0A3B1CGL8"/>
<evidence type="ECO:0000313" key="1">
    <source>
        <dbReference type="EMBL" id="VAX27372.1"/>
    </source>
</evidence>